<evidence type="ECO:0000256" key="2">
    <source>
        <dbReference type="SAM" id="MobiDB-lite"/>
    </source>
</evidence>
<gene>
    <name evidence="3" type="ORF">SAMN05421757_11366</name>
</gene>
<feature type="coiled-coil region" evidence="1">
    <location>
        <begin position="5"/>
        <end position="46"/>
    </location>
</feature>
<name>A0A239M7G4_9RHOB</name>
<evidence type="ECO:0000313" key="4">
    <source>
        <dbReference type="Proteomes" id="UP000198426"/>
    </source>
</evidence>
<sequence>MSDDLSGLKAKCDELLAEVKTVKARLKEAEAERDEALEARSAALAEVERVTVTEPVAAVMSDLFSVAFRRVKPDLDEHFKFVRDDAGRIALRTKDGEPVHLEAEGREAAFTLEDLRKAVAQTGGFDDVLIATRASGGGSASPSASPQPKAEPAPKPRVAGTLGLR</sequence>
<evidence type="ECO:0000313" key="3">
    <source>
        <dbReference type="EMBL" id="SNT38088.1"/>
    </source>
</evidence>
<reference evidence="3 4" key="1">
    <citation type="submission" date="2017-06" db="EMBL/GenBank/DDBJ databases">
        <authorList>
            <person name="Kim H.J."/>
            <person name="Triplett B.A."/>
        </authorList>
    </citation>
    <scope>NUCLEOTIDE SEQUENCE [LARGE SCALE GENOMIC DNA]</scope>
    <source>
        <strain evidence="3 4">DSM 29339</strain>
    </source>
</reference>
<dbReference type="EMBL" id="FZOY01000013">
    <property type="protein sequence ID" value="SNT38088.1"/>
    <property type="molecule type" value="Genomic_DNA"/>
</dbReference>
<protein>
    <submittedName>
        <fullName evidence="3">Uncharacterized protein</fullName>
    </submittedName>
</protein>
<accession>A0A239M7G4</accession>
<proteinExistence type="predicted"/>
<keyword evidence="4" id="KW-1185">Reference proteome</keyword>
<evidence type="ECO:0000256" key="1">
    <source>
        <dbReference type="SAM" id="Coils"/>
    </source>
</evidence>
<dbReference type="AlphaFoldDB" id="A0A239M7G4"/>
<feature type="region of interest" description="Disordered" evidence="2">
    <location>
        <begin position="130"/>
        <end position="165"/>
    </location>
</feature>
<organism evidence="3 4">
    <name type="scientific">Tropicimonas sediminicola</name>
    <dbReference type="NCBI Taxonomy" id="1031541"/>
    <lineage>
        <taxon>Bacteria</taxon>
        <taxon>Pseudomonadati</taxon>
        <taxon>Pseudomonadota</taxon>
        <taxon>Alphaproteobacteria</taxon>
        <taxon>Rhodobacterales</taxon>
        <taxon>Roseobacteraceae</taxon>
        <taxon>Tropicimonas</taxon>
    </lineage>
</organism>
<dbReference type="Proteomes" id="UP000198426">
    <property type="component" value="Unassembled WGS sequence"/>
</dbReference>
<keyword evidence="1" id="KW-0175">Coiled coil</keyword>
<dbReference type="RefSeq" id="WP_089235402.1">
    <property type="nucleotide sequence ID" value="NZ_FZOY01000013.1"/>
</dbReference>